<evidence type="ECO:0000313" key="2">
    <source>
        <dbReference type="Proteomes" id="UP000002307"/>
    </source>
</evidence>
<dbReference type="KEGG" id="sim:M1627_0400"/>
<gene>
    <name evidence="1" type="ordered locus">M1627_0400</name>
</gene>
<organism evidence="1 2">
    <name type="scientific">Saccharolobus islandicus (strain M.16.27)</name>
    <name type="common">Sulfolobus islandicus</name>
    <dbReference type="NCBI Taxonomy" id="427318"/>
    <lineage>
        <taxon>Archaea</taxon>
        <taxon>Thermoproteota</taxon>
        <taxon>Thermoprotei</taxon>
        <taxon>Sulfolobales</taxon>
        <taxon>Sulfolobaceae</taxon>
        <taxon>Saccharolobus</taxon>
    </lineage>
</organism>
<sequence length="218" mass="25586">MLCKNGERPRVLSYYNIYVSLLDNLKKLYERMSVCIYNYNFSYAILLELTFGAKYSKVLEFFDVNFAKRYGYITIKRLSKEKERMKEVKFPLPSIFVEFVSKYPEGKITKINAISKKTLELFGLTENEIIGLAISAILTSSFNALIPKVVAGVRDEYIHWLSGKLQLDYKEDYFYYNNRRLEPRPLEKHPIDLIIERKILDILVFNRKLITAIPPALL</sequence>
<dbReference type="AlphaFoldDB" id="C3N205"/>
<name>C3N205_SACI3</name>
<dbReference type="Proteomes" id="UP000002307">
    <property type="component" value="Chromosome"/>
</dbReference>
<protein>
    <submittedName>
        <fullName evidence="1">Uncharacterized protein</fullName>
    </submittedName>
</protein>
<dbReference type="EMBL" id="CP001401">
    <property type="protein sequence ID" value="ACP54415.1"/>
    <property type="molecule type" value="Genomic_DNA"/>
</dbReference>
<reference evidence="1 2" key="1">
    <citation type="journal article" date="2009" name="Proc. Natl. Acad. Sci. U.S.A.">
        <title>Biogeography of the Sulfolobus islandicus pan-genome.</title>
        <authorList>
            <person name="Reno M.L."/>
            <person name="Held N.L."/>
            <person name="Fields C.J."/>
            <person name="Burke P.V."/>
            <person name="Whitaker R.J."/>
        </authorList>
    </citation>
    <scope>NUCLEOTIDE SEQUENCE [LARGE SCALE GENOMIC DNA]</scope>
    <source>
        <strain evidence="1 2">M.16.27</strain>
    </source>
</reference>
<proteinExistence type="predicted"/>
<dbReference type="GeneID" id="7812307"/>
<dbReference type="RefSeq" id="WP_012718402.1">
    <property type="nucleotide sequence ID" value="NC_012632.1"/>
</dbReference>
<evidence type="ECO:0000313" key="1">
    <source>
        <dbReference type="EMBL" id="ACP54415.1"/>
    </source>
</evidence>
<accession>C3N205</accession>
<dbReference type="HOGENOM" id="CLU_1264611_0_0_2"/>